<reference evidence="2" key="1">
    <citation type="submission" date="2018-09" db="EMBL/GenBank/DDBJ databases">
        <authorList>
            <person name="Livingstone P.G."/>
            <person name="Whitworth D.E."/>
        </authorList>
    </citation>
    <scope>NUCLEOTIDE SEQUENCE [LARGE SCALE GENOMIC DNA]</scope>
    <source>
        <strain evidence="2">CA043D</strain>
    </source>
</reference>
<dbReference type="RefSeq" id="WP_120605800.1">
    <property type="nucleotide sequence ID" value="NZ_RAWE01000136.1"/>
</dbReference>
<keyword evidence="2" id="KW-1185">Reference proteome</keyword>
<proteinExistence type="predicted"/>
<comment type="caution">
    <text evidence="1">The sequence shown here is derived from an EMBL/GenBank/DDBJ whole genome shotgun (WGS) entry which is preliminary data.</text>
</comment>
<evidence type="ECO:0000313" key="1">
    <source>
        <dbReference type="EMBL" id="RKG98654.1"/>
    </source>
</evidence>
<evidence type="ECO:0000313" key="2">
    <source>
        <dbReference type="Proteomes" id="UP000268313"/>
    </source>
</evidence>
<dbReference type="EMBL" id="RAWE01000136">
    <property type="protein sequence ID" value="RKG98654.1"/>
    <property type="molecule type" value="Genomic_DNA"/>
</dbReference>
<sequence length="288" mass="31796">MSSPPPYAIVVLSAYDPAVRDGAARVAQKLFKRNQVTVHPIPLESPGLHQTLSRLAGGTLYLVGHGDDFQIGDQQPPNLALKLEEEGLPETVARIHVLTCMSGVTPPQLQEAPALRLRLDLVALYQKDTGIRVTGLTGKSVDFGGSFRAIPNHPVVAWLDRVRDTDGDLEKLGELLDEGNELDANNAGSDAFQRLVEGNHALQQQDEEEQQIYSAIQMFVPHLLDKNARPDFWMMLYMLVQQMGDAMEDEELLDGEKWDSILSSLDTLEPLILQGLALSRQASKVHFS</sequence>
<dbReference type="AlphaFoldDB" id="A0A3A8K2G0"/>
<dbReference type="Proteomes" id="UP000268313">
    <property type="component" value="Unassembled WGS sequence"/>
</dbReference>
<gene>
    <name evidence="1" type="ORF">D7X32_28980</name>
</gene>
<organism evidence="1 2">
    <name type="scientific">Corallococcus carmarthensis</name>
    <dbReference type="NCBI Taxonomy" id="2316728"/>
    <lineage>
        <taxon>Bacteria</taxon>
        <taxon>Pseudomonadati</taxon>
        <taxon>Myxococcota</taxon>
        <taxon>Myxococcia</taxon>
        <taxon>Myxococcales</taxon>
        <taxon>Cystobacterineae</taxon>
        <taxon>Myxococcaceae</taxon>
        <taxon>Corallococcus</taxon>
    </lineage>
</organism>
<protein>
    <submittedName>
        <fullName evidence="1">Uncharacterized protein</fullName>
    </submittedName>
</protein>
<accession>A0A3A8K2G0</accession>
<name>A0A3A8K2G0_9BACT</name>